<dbReference type="Proteomes" id="UP000092627">
    <property type="component" value="Unassembled WGS sequence"/>
</dbReference>
<evidence type="ECO:0000256" key="1">
    <source>
        <dbReference type="SAM" id="MobiDB-lite"/>
    </source>
</evidence>
<gene>
    <name evidence="5" type="ORF">MAQ5080_02615</name>
</gene>
<dbReference type="PROSITE" id="PS50234">
    <property type="entry name" value="VWFA"/>
    <property type="match status" value="1"/>
</dbReference>
<sequence>MVIRKHVQTGLVAILLLLSSWASADTQFRLIIDASGSMLISDPDKLTAESLKLISDLAPEEQATLGVWLFGEQARVLLPEARVNSATKARLSQAVSSYTPGDLKTDLESIVRMLLDTPDEGDLEPGFERHWVLVTDGMVDVSLDKSVNDASRSRILNELATQLAERGIHLHTVSMTSYADKELLQSVSTLTDAIYTEVATPDEMLDTFDRIFSQAAPSEEVPFEGNTFFIDDAIEEATLLIFNEEGETPVIYRPNGERLNLSAVNVSAVTASHYFLATIAKPDVGTWRVENVDLARSNIRVITKLSAQTTQVAPVVFINEPIYSTLGLFQDNQQIEDPELLNLVEVRQRLNLLSGESTKQLLQTPLALANNQFKNKIEQISEEGNYELISEVDGKTFVRKVSQFFSVAKPITLQAEQQNENLVLFSAKPTNLRLNMLRSNARLIITSSGGAEQTLDMPLIGEGFWQKVYPVSPNSSVTAHVHVIGITQTGMRFEYDTPPWYLTRDGAGEVTVSRTQASADSSVIAALATANRELTPVVVTPQVAIVSEAELSEEESAANAATTEQAEADAAEADEPEATDAEPSELTTADWVLYGTLNGIAIVVLAAGYLIFRQIRRKRKQKVEDELDV</sequence>
<keyword evidence="2" id="KW-0812">Transmembrane</keyword>
<dbReference type="Gene3D" id="3.40.50.410">
    <property type="entry name" value="von Willebrand factor, type A domain"/>
    <property type="match status" value="1"/>
</dbReference>
<dbReference type="OrthoDB" id="798937at2"/>
<protein>
    <recommendedName>
        <fullName evidence="4">VWFA domain-containing protein</fullName>
    </recommendedName>
</protein>
<organism evidence="5 6">
    <name type="scientific">Marinomonas aquimarina</name>
    <dbReference type="NCBI Taxonomy" id="295068"/>
    <lineage>
        <taxon>Bacteria</taxon>
        <taxon>Pseudomonadati</taxon>
        <taxon>Pseudomonadota</taxon>
        <taxon>Gammaproteobacteria</taxon>
        <taxon>Oceanospirillales</taxon>
        <taxon>Oceanospirillaceae</taxon>
        <taxon>Marinomonas</taxon>
    </lineage>
</organism>
<proteinExistence type="predicted"/>
<evidence type="ECO:0000256" key="3">
    <source>
        <dbReference type="SAM" id="SignalP"/>
    </source>
</evidence>
<dbReference type="Pfam" id="PF00092">
    <property type="entry name" value="VWA"/>
    <property type="match status" value="1"/>
</dbReference>
<dbReference type="InterPro" id="IPR002035">
    <property type="entry name" value="VWF_A"/>
</dbReference>
<dbReference type="STRING" id="295068.MAQ5080_02615"/>
<reference evidence="5 6" key="1">
    <citation type="submission" date="2016-06" db="EMBL/GenBank/DDBJ databases">
        <authorList>
            <person name="Kjaerup R.B."/>
            <person name="Dalgaard T.S."/>
            <person name="Juul-Madsen H.R."/>
        </authorList>
    </citation>
    <scope>NUCLEOTIDE SEQUENCE [LARGE SCALE GENOMIC DNA]</scope>
    <source>
        <strain evidence="5 6">CECT 5080</strain>
    </source>
</reference>
<feature type="transmembrane region" description="Helical" evidence="2">
    <location>
        <begin position="591"/>
        <end position="612"/>
    </location>
</feature>
<name>A0A1A8TJC4_9GAMM</name>
<dbReference type="EMBL" id="FLOC01000015">
    <property type="protein sequence ID" value="SBS33541.1"/>
    <property type="molecule type" value="Genomic_DNA"/>
</dbReference>
<feature type="chain" id="PRO_5008379078" description="VWFA domain-containing protein" evidence="3">
    <location>
        <begin position="25"/>
        <end position="629"/>
    </location>
</feature>
<feature type="compositionally biased region" description="Acidic residues" evidence="1">
    <location>
        <begin position="566"/>
        <end position="583"/>
    </location>
</feature>
<feature type="domain" description="VWFA" evidence="4">
    <location>
        <begin position="27"/>
        <end position="215"/>
    </location>
</feature>
<evidence type="ECO:0000259" key="4">
    <source>
        <dbReference type="PROSITE" id="PS50234"/>
    </source>
</evidence>
<keyword evidence="2" id="KW-1133">Transmembrane helix</keyword>
<dbReference type="SMART" id="SM00327">
    <property type="entry name" value="VWA"/>
    <property type="match status" value="1"/>
</dbReference>
<feature type="signal peptide" evidence="3">
    <location>
        <begin position="1"/>
        <end position="24"/>
    </location>
</feature>
<feature type="region of interest" description="Disordered" evidence="1">
    <location>
        <begin position="550"/>
        <end position="584"/>
    </location>
</feature>
<keyword evidence="2" id="KW-0472">Membrane</keyword>
<keyword evidence="3" id="KW-0732">Signal</keyword>
<dbReference type="AlphaFoldDB" id="A0A1A8TJC4"/>
<dbReference type="RefSeq" id="WP_067211173.1">
    <property type="nucleotide sequence ID" value="NZ_FLOC01000015.1"/>
</dbReference>
<accession>A0A1A8TJC4</accession>
<evidence type="ECO:0000313" key="6">
    <source>
        <dbReference type="Proteomes" id="UP000092627"/>
    </source>
</evidence>
<evidence type="ECO:0000256" key="2">
    <source>
        <dbReference type="SAM" id="Phobius"/>
    </source>
</evidence>
<dbReference type="InterPro" id="IPR036465">
    <property type="entry name" value="vWFA_dom_sf"/>
</dbReference>
<evidence type="ECO:0000313" key="5">
    <source>
        <dbReference type="EMBL" id="SBS33541.1"/>
    </source>
</evidence>
<keyword evidence="6" id="KW-1185">Reference proteome</keyword>
<dbReference type="SUPFAM" id="SSF53300">
    <property type="entry name" value="vWA-like"/>
    <property type="match status" value="1"/>
</dbReference>